<evidence type="ECO:0000256" key="5">
    <source>
        <dbReference type="ARBA" id="ARBA00023004"/>
    </source>
</evidence>
<keyword evidence="3 6" id="KW-0479">Metal-binding</keyword>
<dbReference type="Pfam" id="PF01322">
    <property type="entry name" value="Cytochrom_C_2"/>
    <property type="match status" value="1"/>
</dbReference>
<feature type="binding site" description="axial binding residue" evidence="6">
    <location>
        <position position="142"/>
    </location>
    <ligand>
        <name>heme c</name>
        <dbReference type="ChEBI" id="CHEBI:61717"/>
    </ligand>
    <ligandPart>
        <name>Fe</name>
        <dbReference type="ChEBI" id="CHEBI:18248"/>
    </ligandPart>
</feature>
<evidence type="ECO:0000256" key="8">
    <source>
        <dbReference type="SAM" id="SignalP"/>
    </source>
</evidence>
<keyword evidence="4" id="KW-0249">Electron transport</keyword>
<dbReference type="PROSITE" id="PS51009">
    <property type="entry name" value="CYTCII"/>
    <property type="match status" value="1"/>
</dbReference>
<accession>A0A848G9V7</accession>
<dbReference type="InterPro" id="IPR010980">
    <property type="entry name" value="Cyt_c/b562"/>
</dbReference>
<dbReference type="Proteomes" id="UP000580043">
    <property type="component" value="Unassembled WGS sequence"/>
</dbReference>
<dbReference type="GO" id="GO:0009055">
    <property type="term" value="F:electron transfer activity"/>
    <property type="evidence" value="ECO:0007669"/>
    <property type="project" value="InterPro"/>
</dbReference>
<comment type="caution">
    <text evidence="9">The sequence shown here is derived from an EMBL/GenBank/DDBJ whole genome shotgun (WGS) entry which is preliminary data.</text>
</comment>
<dbReference type="Gene3D" id="1.20.120.10">
    <property type="entry name" value="Cytochrome c/b562"/>
    <property type="match status" value="1"/>
</dbReference>
<dbReference type="GO" id="GO:0042597">
    <property type="term" value="C:periplasmic space"/>
    <property type="evidence" value="ECO:0007669"/>
    <property type="project" value="InterPro"/>
</dbReference>
<protein>
    <submittedName>
        <fullName evidence="9">Cytochrome c</fullName>
    </submittedName>
</protein>
<evidence type="ECO:0000256" key="2">
    <source>
        <dbReference type="ARBA" id="ARBA00022617"/>
    </source>
</evidence>
<evidence type="ECO:0000256" key="1">
    <source>
        <dbReference type="ARBA" id="ARBA00022448"/>
    </source>
</evidence>
<evidence type="ECO:0000256" key="7">
    <source>
        <dbReference type="PIRSR" id="PIRSR000027-2"/>
    </source>
</evidence>
<dbReference type="InterPro" id="IPR002321">
    <property type="entry name" value="Cyt_c_II"/>
</dbReference>
<reference evidence="9 10" key="1">
    <citation type="submission" date="2020-04" db="EMBL/GenBank/DDBJ databases">
        <title>Zoogloea sp. G-4-1-14 isolated from soil.</title>
        <authorList>
            <person name="Dahal R.H."/>
        </authorList>
    </citation>
    <scope>NUCLEOTIDE SEQUENCE [LARGE SCALE GENOMIC DNA]</scope>
    <source>
        <strain evidence="9 10">G-4-1-14</strain>
    </source>
</reference>
<feature type="chain" id="PRO_5032816646" evidence="8">
    <location>
        <begin position="17"/>
        <end position="149"/>
    </location>
</feature>
<keyword evidence="2 7" id="KW-0349">Heme</keyword>
<dbReference type="GO" id="GO:0020037">
    <property type="term" value="F:heme binding"/>
    <property type="evidence" value="ECO:0007669"/>
    <property type="project" value="InterPro"/>
</dbReference>
<evidence type="ECO:0000313" key="9">
    <source>
        <dbReference type="EMBL" id="NML27932.1"/>
    </source>
</evidence>
<feature type="signal peptide" evidence="8">
    <location>
        <begin position="1"/>
        <end position="16"/>
    </location>
</feature>
<dbReference type="GO" id="GO:0005506">
    <property type="term" value="F:iron ion binding"/>
    <property type="evidence" value="ECO:0007669"/>
    <property type="project" value="InterPro"/>
</dbReference>
<gene>
    <name evidence="9" type="ORF">HHL15_19415</name>
</gene>
<organism evidence="9 10">
    <name type="scientific">Zoogloea dura</name>
    <dbReference type="NCBI Taxonomy" id="2728840"/>
    <lineage>
        <taxon>Bacteria</taxon>
        <taxon>Pseudomonadati</taxon>
        <taxon>Pseudomonadota</taxon>
        <taxon>Betaproteobacteria</taxon>
        <taxon>Rhodocyclales</taxon>
        <taxon>Zoogloeaceae</taxon>
        <taxon>Zoogloea</taxon>
    </lineage>
</organism>
<comment type="PTM">
    <text evidence="7">Binds 1 heme group per subunit.</text>
</comment>
<evidence type="ECO:0000313" key="10">
    <source>
        <dbReference type="Proteomes" id="UP000580043"/>
    </source>
</evidence>
<feature type="binding site" description="covalent" evidence="7">
    <location>
        <position position="138"/>
    </location>
    <ligand>
        <name>heme c</name>
        <dbReference type="ChEBI" id="CHEBI:61717"/>
    </ligand>
</feature>
<keyword evidence="5 6" id="KW-0408">Iron</keyword>
<dbReference type="GO" id="GO:0022900">
    <property type="term" value="P:electron transport chain"/>
    <property type="evidence" value="ECO:0007669"/>
    <property type="project" value="InterPro"/>
</dbReference>
<proteinExistence type="predicted"/>
<dbReference type="InterPro" id="IPR015984">
    <property type="entry name" value="Cyt_c_prime_subgr"/>
</dbReference>
<evidence type="ECO:0000256" key="6">
    <source>
        <dbReference type="PIRSR" id="PIRSR000027-1"/>
    </source>
</evidence>
<sequence>MLAILLVSAASSAAIAQQAPKPEQVIKWRQSVYQTLAWYNGRIKASVDGTYNKDDVIRAANGIAAIANSGLGALYPAGTETGKGWRETSVKPELFTDGAKAGEAARKFISEANELAKVANTGDAAAVKVQFGKLGATCKGCHDDFRKKD</sequence>
<evidence type="ECO:0000256" key="3">
    <source>
        <dbReference type="ARBA" id="ARBA00022723"/>
    </source>
</evidence>
<dbReference type="AlphaFoldDB" id="A0A848G9V7"/>
<dbReference type="SUPFAM" id="SSF47175">
    <property type="entry name" value="Cytochromes"/>
    <property type="match status" value="1"/>
</dbReference>
<evidence type="ECO:0000256" key="4">
    <source>
        <dbReference type="ARBA" id="ARBA00022982"/>
    </source>
</evidence>
<dbReference type="EMBL" id="JABBGA010000020">
    <property type="protein sequence ID" value="NML27932.1"/>
    <property type="molecule type" value="Genomic_DNA"/>
</dbReference>
<keyword evidence="8" id="KW-0732">Signal</keyword>
<feature type="binding site" description="covalent" evidence="7">
    <location>
        <position position="141"/>
    </location>
    <ligand>
        <name>heme c</name>
        <dbReference type="ChEBI" id="CHEBI:61717"/>
    </ligand>
</feature>
<dbReference type="InterPro" id="IPR012127">
    <property type="entry name" value="Cyt_c_prime"/>
</dbReference>
<keyword evidence="1" id="KW-0813">Transport</keyword>
<keyword evidence="10" id="KW-1185">Reference proteome</keyword>
<name>A0A848G9V7_9RHOO</name>
<dbReference type="PIRSF" id="PIRSF000027">
    <property type="entry name" value="Cytc_c_prime"/>
    <property type="match status" value="1"/>
</dbReference>
<dbReference type="PRINTS" id="PR00608">
    <property type="entry name" value="CYTCHROMECII"/>
</dbReference>